<evidence type="ECO:0000256" key="2">
    <source>
        <dbReference type="SAM" id="MobiDB-lite"/>
    </source>
</evidence>
<reference evidence="4 5" key="1">
    <citation type="submission" date="2017-10" db="EMBL/GenBank/DDBJ databases">
        <title>The draft genome sequence of Lewinella nigricans NBRC 102662.</title>
        <authorList>
            <person name="Wang K."/>
        </authorList>
    </citation>
    <scope>NUCLEOTIDE SEQUENCE [LARGE SCALE GENOMIC DNA]</scope>
    <source>
        <strain evidence="4 5">NBRC 102662</strain>
    </source>
</reference>
<sequence>MLLHTKKQDKIPQELLMLRLCTLLILLLLAVIPDRAGAQDALVNSEVTTTNWEPESTPPKREFRGVWIATVFNTDYPKSPSPMRVAIKEQYKNLIAEFKRLGFNAVVVQVRPAGDAFYPSQLVPWSKFLTGKQGQPPIPSEFDPLEFMVEETHRMGMEFHAWMNPYRATVNLDTAGLHPTHVFNQHRDWLLTYGTRMYLNPGVPEVRKHIAEVVGEVVDNYDVDGIHFDDYFYPYKIKDVPFPDSATYYFYGQAFKNIDDWRRTNTDNLIMGISQRIRASKPHVKFGISPFGVWSNRSQNTMGSETSASVTSYDDLYADGIKWLKNGWIDYIAPQLYWNIGFAAADYAELVNWWSMRVKDQHLYIGQAAYKVGDNPEPKWQDPTEIPRQIAMNRNNIEVDGSIFYSAQSIKRNLLGLKDSLRTAFKAPALVPQIDYQTGRVPKIPRFKKVRSKDGDVKLKWRPHKDDTYIKPAYYIVYRFNGSRVGDYEDPRNILHVTSFLADAKKMVFMDRSAEAGKQYTYVVSAVNRQHQEGRPTESQPILKTERRVKKIKNRRVKKQKDKRSKKEKKEDEATPDFRF</sequence>
<feature type="domain" description="Glycosyl hydrolase-like 10" evidence="3">
    <location>
        <begin position="62"/>
        <end position="381"/>
    </location>
</feature>
<name>A0A2D0NE70_FLAN2</name>
<dbReference type="OrthoDB" id="9773203at2"/>
<accession>A0A2D0NE70</accession>
<dbReference type="Gene3D" id="2.60.40.10">
    <property type="entry name" value="Immunoglobulins"/>
    <property type="match status" value="1"/>
</dbReference>
<keyword evidence="1" id="KW-0732">Signal</keyword>
<dbReference type="AlphaFoldDB" id="A0A2D0NE70"/>
<evidence type="ECO:0000313" key="5">
    <source>
        <dbReference type="Proteomes" id="UP000223913"/>
    </source>
</evidence>
<dbReference type="InterPro" id="IPR013783">
    <property type="entry name" value="Ig-like_fold"/>
</dbReference>
<dbReference type="SUPFAM" id="SSF49265">
    <property type="entry name" value="Fibronectin type III"/>
    <property type="match status" value="1"/>
</dbReference>
<feature type="compositionally biased region" description="Basic residues" evidence="2">
    <location>
        <begin position="547"/>
        <end position="567"/>
    </location>
</feature>
<dbReference type="InterPro" id="IPR003790">
    <property type="entry name" value="GHL10"/>
</dbReference>
<feature type="region of interest" description="Disordered" evidence="2">
    <location>
        <begin position="530"/>
        <end position="580"/>
    </location>
</feature>
<dbReference type="SUPFAM" id="SSF51445">
    <property type="entry name" value="(Trans)glycosidases"/>
    <property type="match status" value="1"/>
</dbReference>
<dbReference type="PANTHER" id="PTHR43405:SF1">
    <property type="entry name" value="GLYCOSYL HYDROLASE DIGH"/>
    <property type="match status" value="1"/>
</dbReference>
<evidence type="ECO:0000256" key="1">
    <source>
        <dbReference type="ARBA" id="ARBA00022729"/>
    </source>
</evidence>
<dbReference type="Proteomes" id="UP000223913">
    <property type="component" value="Unassembled WGS sequence"/>
</dbReference>
<keyword evidence="5" id="KW-1185">Reference proteome</keyword>
<dbReference type="PANTHER" id="PTHR43405">
    <property type="entry name" value="GLYCOSYL HYDROLASE DIGH"/>
    <property type="match status" value="1"/>
</dbReference>
<dbReference type="EMBL" id="PDUD01000017">
    <property type="protein sequence ID" value="PHN06670.1"/>
    <property type="molecule type" value="Genomic_DNA"/>
</dbReference>
<evidence type="ECO:0000259" key="3">
    <source>
        <dbReference type="Pfam" id="PF02638"/>
    </source>
</evidence>
<organism evidence="4 5">
    <name type="scientific">Flavilitoribacter nigricans (strain ATCC 23147 / DSM 23189 / NBRC 102662 / NCIMB 1420 / SS-2)</name>
    <name type="common">Lewinella nigricans</name>
    <dbReference type="NCBI Taxonomy" id="1122177"/>
    <lineage>
        <taxon>Bacteria</taxon>
        <taxon>Pseudomonadati</taxon>
        <taxon>Bacteroidota</taxon>
        <taxon>Saprospiria</taxon>
        <taxon>Saprospirales</taxon>
        <taxon>Lewinellaceae</taxon>
        <taxon>Flavilitoribacter</taxon>
    </lineage>
</organism>
<evidence type="ECO:0000313" key="4">
    <source>
        <dbReference type="EMBL" id="PHN06670.1"/>
    </source>
</evidence>
<comment type="caution">
    <text evidence="4">The sequence shown here is derived from an EMBL/GenBank/DDBJ whole genome shotgun (WGS) entry which is preliminary data.</text>
</comment>
<proteinExistence type="predicted"/>
<feature type="compositionally biased region" description="Basic and acidic residues" evidence="2">
    <location>
        <begin position="568"/>
        <end position="580"/>
    </location>
</feature>
<dbReference type="InterPro" id="IPR017853">
    <property type="entry name" value="GH"/>
</dbReference>
<dbReference type="InterPro" id="IPR036116">
    <property type="entry name" value="FN3_sf"/>
</dbReference>
<gene>
    <name evidence="4" type="ORF">CRP01_10260</name>
</gene>
<protein>
    <recommendedName>
        <fullName evidence="3">Glycosyl hydrolase-like 10 domain-containing protein</fullName>
    </recommendedName>
</protein>
<dbReference type="Pfam" id="PF02638">
    <property type="entry name" value="GHL10"/>
    <property type="match status" value="1"/>
</dbReference>
<dbReference type="InterPro" id="IPR052177">
    <property type="entry name" value="Divisome_Glycosyl_Hydrolase"/>
</dbReference>
<dbReference type="Gene3D" id="3.20.20.80">
    <property type="entry name" value="Glycosidases"/>
    <property type="match status" value="1"/>
</dbReference>